<sequence length="723" mass="83699">MDSSQEADPSAEQGAQNNPAEERTHSLGNADTRLQSISQEPAGQQQPGSPNTGTVVTAEDISERTREPPHDRQEHTTLTGELKDNLLQKDVPQTPSQSSQTEDGWCDLTKEGSENARYRSHPHSWTGECDLDNVICVKFYAALRKEVDTKHDKMYLVIYPKDRKFEMTQIRTDEAGSMFTCDLCLDKTHVNELYYTYCLADEYENLQDFKYRKLYRDISEDDKVFHQFDDICMGTSRWIMNKKTTVWEIRPEFLQAMLTQLMKCTNKDLSTMQTTAAFFRDCVEKRHGIDHQMLSREIKTSWDKVKEKLDKAFQHAVTELKNTSPVQYVLAAAVLAEFFHIKPGKGTIEKLSEIVKQNGMLDGTLASLEDPVRWVLSEAVRYVYNLACKMSPKEAHWFMALFYAVSPEGVDPLAYRNMSQTTAQRNLSEMVKTHCMVIKRCKAFRDAVLDMCDAGDGRHLLKLSITPDEFLSQLKKWQKPNRFHTLHQDVKIAASQIKDWLKESQERSTSETLKMDVDSCLQKTLNILQNSLKDTNWIEHWENVLSALQLLNAFTDYSDRHSDDMGLNRDDYRSTFSHLTKKMSDCITQHQKGNKIHWSEVFNLRLPNIWQKVWENILKTHFREHLQKKKITDMVKYYCSSSGVCSAMEDCMLTCVQDAINKQTIESNQKGCQSTWRELLNIIVKSNKPGTLSFIIESKLRGLEWSQKDFLYLLYDEQLKDVF</sequence>
<reference evidence="2 3" key="1">
    <citation type="submission" date="2020-02" db="EMBL/GenBank/DDBJ databases">
        <title>A chromosome-scale genome assembly of the black bullhead catfish (Ameiurus melas).</title>
        <authorList>
            <person name="Wen M."/>
            <person name="Zham M."/>
            <person name="Cabau C."/>
            <person name="Klopp C."/>
            <person name="Donnadieu C."/>
            <person name="Roques C."/>
            <person name="Bouchez O."/>
            <person name="Lampietro C."/>
            <person name="Jouanno E."/>
            <person name="Herpin A."/>
            <person name="Louis A."/>
            <person name="Berthelot C."/>
            <person name="Parey E."/>
            <person name="Roest-Crollius H."/>
            <person name="Braasch I."/>
            <person name="Postlethwait J."/>
            <person name="Robinson-Rechavi M."/>
            <person name="Echchiki A."/>
            <person name="Begum T."/>
            <person name="Montfort J."/>
            <person name="Schartl M."/>
            <person name="Bobe J."/>
            <person name="Guiguen Y."/>
        </authorList>
    </citation>
    <scope>NUCLEOTIDE SEQUENCE [LARGE SCALE GENOMIC DNA]</scope>
    <source>
        <strain evidence="2">M_S1</strain>
        <tissue evidence="2">Blood</tissue>
    </source>
</reference>
<comment type="caution">
    <text evidence="2">The sequence shown here is derived from an EMBL/GenBank/DDBJ whole genome shotgun (WGS) entry which is preliminary data.</text>
</comment>
<evidence type="ECO:0000313" key="3">
    <source>
        <dbReference type="Proteomes" id="UP000593565"/>
    </source>
</evidence>
<evidence type="ECO:0000313" key="2">
    <source>
        <dbReference type="EMBL" id="KAF4074749.1"/>
    </source>
</evidence>
<proteinExistence type="predicted"/>
<feature type="compositionally biased region" description="Basic and acidic residues" evidence="1">
    <location>
        <begin position="61"/>
        <end position="87"/>
    </location>
</feature>
<feature type="compositionally biased region" description="Polar residues" evidence="1">
    <location>
        <begin position="1"/>
        <end position="19"/>
    </location>
</feature>
<keyword evidence="3" id="KW-1185">Reference proteome</keyword>
<feature type="non-terminal residue" evidence="2">
    <location>
        <position position="723"/>
    </location>
</feature>
<dbReference type="AlphaFoldDB" id="A0A7J5ZYI7"/>
<feature type="region of interest" description="Disordered" evidence="1">
    <location>
        <begin position="1"/>
        <end position="106"/>
    </location>
</feature>
<dbReference type="InterPro" id="IPR016024">
    <property type="entry name" value="ARM-type_fold"/>
</dbReference>
<dbReference type="EMBL" id="JAAGNN010000022">
    <property type="protein sequence ID" value="KAF4074749.1"/>
    <property type="molecule type" value="Genomic_DNA"/>
</dbReference>
<protein>
    <submittedName>
        <fullName evidence="2">Uncharacterized protein</fullName>
    </submittedName>
</protein>
<organism evidence="2 3">
    <name type="scientific">Ameiurus melas</name>
    <name type="common">Black bullhead</name>
    <name type="synonym">Silurus melas</name>
    <dbReference type="NCBI Taxonomy" id="219545"/>
    <lineage>
        <taxon>Eukaryota</taxon>
        <taxon>Metazoa</taxon>
        <taxon>Chordata</taxon>
        <taxon>Craniata</taxon>
        <taxon>Vertebrata</taxon>
        <taxon>Euteleostomi</taxon>
        <taxon>Actinopterygii</taxon>
        <taxon>Neopterygii</taxon>
        <taxon>Teleostei</taxon>
        <taxon>Ostariophysi</taxon>
        <taxon>Siluriformes</taxon>
        <taxon>Ictaluridae</taxon>
        <taxon>Ameiurus</taxon>
    </lineage>
</organism>
<evidence type="ECO:0000256" key="1">
    <source>
        <dbReference type="SAM" id="MobiDB-lite"/>
    </source>
</evidence>
<dbReference type="Proteomes" id="UP000593565">
    <property type="component" value="Unassembled WGS sequence"/>
</dbReference>
<dbReference type="SUPFAM" id="SSF48371">
    <property type="entry name" value="ARM repeat"/>
    <property type="match status" value="1"/>
</dbReference>
<feature type="compositionally biased region" description="Polar residues" evidence="1">
    <location>
        <begin position="91"/>
        <end position="102"/>
    </location>
</feature>
<gene>
    <name evidence="2" type="ORF">AMELA_G00242920</name>
</gene>
<accession>A0A7J5ZYI7</accession>
<name>A0A7J5ZYI7_AMEME</name>
<feature type="compositionally biased region" description="Polar residues" evidence="1">
    <location>
        <begin position="26"/>
        <end position="55"/>
    </location>
</feature>